<dbReference type="AlphaFoldDB" id="A0A1W6L6R1"/>
<evidence type="ECO:0000313" key="2">
    <source>
        <dbReference type="Proteomes" id="UP000193427"/>
    </source>
</evidence>
<name>A0A1W6L6R1_9BURK</name>
<organism evidence="1 2">
    <name type="scientific">Piscinibacter gummiphilus</name>
    <dbReference type="NCBI Taxonomy" id="946333"/>
    <lineage>
        <taxon>Bacteria</taxon>
        <taxon>Pseudomonadati</taxon>
        <taxon>Pseudomonadota</taxon>
        <taxon>Betaproteobacteria</taxon>
        <taxon>Burkholderiales</taxon>
        <taxon>Sphaerotilaceae</taxon>
        <taxon>Piscinibacter</taxon>
    </lineage>
</organism>
<evidence type="ECO:0000313" key="1">
    <source>
        <dbReference type="EMBL" id="ARN20021.1"/>
    </source>
</evidence>
<dbReference type="Proteomes" id="UP000193427">
    <property type="component" value="Chromosome"/>
</dbReference>
<dbReference type="STRING" id="946333.A4W93_08900"/>
<dbReference type="OrthoDB" id="8703192at2"/>
<dbReference type="EMBL" id="CP015118">
    <property type="protein sequence ID" value="ARN20021.1"/>
    <property type="molecule type" value="Genomic_DNA"/>
</dbReference>
<reference evidence="1 2" key="1">
    <citation type="submission" date="2016-04" db="EMBL/GenBank/DDBJ databases">
        <title>Complete genome sequence of natural rubber-degrading, novel Gram-negative bacterium, Rhizobacter gummiphilus strain NS21.</title>
        <authorList>
            <person name="Tabata M."/>
            <person name="Kasai D."/>
            <person name="Fukuda M."/>
        </authorList>
    </citation>
    <scope>NUCLEOTIDE SEQUENCE [LARGE SCALE GENOMIC DNA]</scope>
    <source>
        <strain evidence="1 2">NS21</strain>
    </source>
</reference>
<dbReference type="KEGG" id="rgu:A4W93_08900"/>
<keyword evidence="2" id="KW-1185">Reference proteome</keyword>
<dbReference type="RefSeq" id="WP_085750289.1">
    <property type="nucleotide sequence ID" value="NZ_BSPR01000008.1"/>
</dbReference>
<proteinExistence type="predicted"/>
<accession>A0A1W6L6R1</accession>
<gene>
    <name evidence="1" type="ORF">A4W93_08900</name>
</gene>
<sequence>MSQAEWFVVAAGNTLMAAVRRGGRWVPDTLKALPVEPGSPPSLLAAFDTLAREWPADTAWKGGVRVLVDDGWLSGCRLPWSDGLGRIDTAEAFARAQLEAAGFDVQADDTVRIGDGPYRAPRRAVAYGAGLLAALGRVAQAAGGPLRSVRPLSEVAWRHAARQRQAPSGAPLVVWLPGAVLVVQGGRTPVDVMARPLASDEAASLRALWDRAGLRQPWLAEAPVVRGLRAGNAGATWPMAVTELALPEEAAVPPWLALAAEAGVSPLDAVDGAGRGSPLFMKAAAVVLLLLAGAFAKDAHDHWQLGQEIARREQDDPSRRLAEVRPAAGLGREELARVRSVNTAIRELNMPVAALIGALQVPKDLRVALLSVDVSGASALPDGGATLKVVAEARSGAEMSRYVALIADRPPIAQAYLTRHEVLQSNPAHPYRFTVEATWAP</sequence>
<protein>
    <submittedName>
        <fullName evidence="1">Uncharacterized protein</fullName>
    </submittedName>
</protein>